<sequence length="23" mass="2781">MTNDYIPKYFCLILCRCSITNIR</sequence>
<reference evidence="1" key="2">
    <citation type="journal article" date="2015" name="Data Brief">
        <title>Shoot transcriptome of the giant reed, Arundo donax.</title>
        <authorList>
            <person name="Barrero R.A."/>
            <person name="Guerrero F.D."/>
            <person name="Moolhuijzen P."/>
            <person name="Goolsby J.A."/>
            <person name="Tidwell J."/>
            <person name="Bellgard S.E."/>
            <person name="Bellgard M.I."/>
        </authorList>
    </citation>
    <scope>NUCLEOTIDE SEQUENCE</scope>
    <source>
        <tissue evidence="1">Shoot tissue taken approximately 20 cm above the soil surface</tissue>
    </source>
</reference>
<name>A0A0A8YGL7_ARUDO</name>
<organism evidence="1">
    <name type="scientific">Arundo donax</name>
    <name type="common">Giant reed</name>
    <name type="synonym">Donax arundinaceus</name>
    <dbReference type="NCBI Taxonomy" id="35708"/>
    <lineage>
        <taxon>Eukaryota</taxon>
        <taxon>Viridiplantae</taxon>
        <taxon>Streptophyta</taxon>
        <taxon>Embryophyta</taxon>
        <taxon>Tracheophyta</taxon>
        <taxon>Spermatophyta</taxon>
        <taxon>Magnoliopsida</taxon>
        <taxon>Liliopsida</taxon>
        <taxon>Poales</taxon>
        <taxon>Poaceae</taxon>
        <taxon>PACMAD clade</taxon>
        <taxon>Arundinoideae</taxon>
        <taxon>Arundineae</taxon>
        <taxon>Arundo</taxon>
    </lineage>
</organism>
<dbReference type="EMBL" id="GBRH01272421">
    <property type="protein sequence ID" value="JAD25474.1"/>
    <property type="molecule type" value="Transcribed_RNA"/>
</dbReference>
<evidence type="ECO:0000313" key="1">
    <source>
        <dbReference type="EMBL" id="JAD25474.1"/>
    </source>
</evidence>
<reference evidence="1" key="1">
    <citation type="submission" date="2014-09" db="EMBL/GenBank/DDBJ databases">
        <authorList>
            <person name="Magalhaes I.L.F."/>
            <person name="Oliveira U."/>
            <person name="Santos F.R."/>
            <person name="Vidigal T.H.D.A."/>
            <person name="Brescovit A.D."/>
            <person name="Santos A.J."/>
        </authorList>
    </citation>
    <scope>NUCLEOTIDE SEQUENCE</scope>
    <source>
        <tissue evidence="1">Shoot tissue taken approximately 20 cm above the soil surface</tissue>
    </source>
</reference>
<proteinExistence type="predicted"/>
<protein>
    <submittedName>
        <fullName evidence="1">Uncharacterized protein</fullName>
    </submittedName>
</protein>
<dbReference type="AlphaFoldDB" id="A0A0A8YGL7"/>
<accession>A0A0A8YGL7</accession>